<reference evidence="9 10" key="1">
    <citation type="submission" date="2019-11" db="EMBL/GenBank/DDBJ databases">
        <title>Draft genome sequences of five Paenibacillus species of dairy origin.</title>
        <authorList>
            <person name="Olajide A.M."/>
            <person name="Chen S."/>
            <person name="Lapointe G."/>
        </authorList>
    </citation>
    <scope>NUCLEOTIDE SEQUENCE [LARGE SCALE GENOMIC DNA]</scope>
    <source>
        <strain evidence="9 10">2CS3</strain>
    </source>
</reference>
<comment type="subcellular location">
    <subcellularLocation>
        <location evidence="1">Membrane</location>
        <topology evidence="1">Multi-pass membrane protein</topology>
    </subcellularLocation>
</comment>
<feature type="transmembrane region" description="Helical" evidence="8">
    <location>
        <begin position="121"/>
        <end position="141"/>
    </location>
</feature>
<evidence type="ECO:0000256" key="6">
    <source>
        <dbReference type="ARBA" id="ARBA00022989"/>
    </source>
</evidence>
<evidence type="ECO:0000256" key="7">
    <source>
        <dbReference type="ARBA" id="ARBA00023136"/>
    </source>
</evidence>
<dbReference type="PANTHER" id="PTHR34975">
    <property type="entry name" value="SPORE GERMINATION PROTEIN A2"/>
    <property type="match status" value="1"/>
</dbReference>
<dbReference type="InterPro" id="IPR004761">
    <property type="entry name" value="Spore_GerAB"/>
</dbReference>
<keyword evidence="7 8" id="KW-0472">Membrane</keyword>
<feature type="transmembrane region" description="Helical" evidence="8">
    <location>
        <begin position="148"/>
        <end position="167"/>
    </location>
</feature>
<feature type="transmembrane region" description="Helical" evidence="8">
    <location>
        <begin position="270"/>
        <end position="291"/>
    </location>
</feature>
<feature type="transmembrane region" description="Helical" evidence="8">
    <location>
        <begin position="187"/>
        <end position="209"/>
    </location>
</feature>
<dbReference type="NCBIfam" id="TIGR00912">
    <property type="entry name" value="2A0309"/>
    <property type="match status" value="1"/>
</dbReference>
<gene>
    <name evidence="9" type="ORF">GNP93_03870</name>
</gene>
<feature type="transmembrane region" description="Helical" evidence="8">
    <location>
        <begin position="303"/>
        <end position="323"/>
    </location>
</feature>
<comment type="caution">
    <text evidence="9">The sequence shown here is derived from an EMBL/GenBank/DDBJ whole genome shotgun (WGS) entry which is preliminary data.</text>
</comment>
<feature type="transmembrane region" description="Helical" evidence="8">
    <location>
        <begin position="12"/>
        <end position="35"/>
    </location>
</feature>
<feature type="transmembrane region" description="Helical" evidence="8">
    <location>
        <begin position="335"/>
        <end position="355"/>
    </location>
</feature>
<dbReference type="Gene3D" id="1.20.1740.10">
    <property type="entry name" value="Amino acid/polyamine transporter I"/>
    <property type="match status" value="1"/>
</dbReference>
<evidence type="ECO:0000256" key="3">
    <source>
        <dbReference type="ARBA" id="ARBA00022448"/>
    </source>
</evidence>
<dbReference type="EMBL" id="WNZX01000002">
    <property type="protein sequence ID" value="MUG69812.1"/>
    <property type="molecule type" value="Genomic_DNA"/>
</dbReference>
<dbReference type="GO" id="GO:0016020">
    <property type="term" value="C:membrane"/>
    <property type="evidence" value="ECO:0007669"/>
    <property type="project" value="UniProtKB-SubCell"/>
</dbReference>
<evidence type="ECO:0000313" key="10">
    <source>
        <dbReference type="Proteomes" id="UP000450917"/>
    </source>
</evidence>
<name>A0A7X2Z7R5_9BACL</name>
<keyword evidence="6 8" id="KW-1133">Transmembrane helix</keyword>
<evidence type="ECO:0000313" key="9">
    <source>
        <dbReference type="EMBL" id="MUG69812.1"/>
    </source>
</evidence>
<evidence type="ECO:0000256" key="4">
    <source>
        <dbReference type="ARBA" id="ARBA00022544"/>
    </source>
</evidence>
<comment type="similarity">
    <text evidence="2">Belongs to the amino acid-polyamine-organocation (APC) superfamily. Spore germination protein (SGP) (TC 2.A.3.9) family.</text>
</comment>
<dbReference type="PANTHER" id="PTHR34975:SF2">
    <property type="entry name" value="SPORE GERMINATION PROTEIN A2"/>
    <property type="match status" value="1"/>
</dbReference>
<evidence type="ECO:0000256" key="5">
    <source>
        <dbReference type="ARBA" id="ARBA00022692"/>
    </source>
</evidence>
<feature type="transmembrane region" description="Helical" evidence="8">
    <location>
        <begin position="221"/>
        <end position="250"/>
    </location>
</feature>
<dbReference type="RefSeq" id="WP_155614046.1">
    <property type="nucleotide sequence ID" value="NZ_WNZX01000002.1"/>
</dbReference>
<evidence type="ECO:0000256" key="8">
    <source>
        <dbReference type="SAM" id="Phobius"/>
    </source>
</evidence>
<dbReference type="Proteomes" id="UP000450917">
    <property type="component" value="Unassembled WGS sequence"/>
</dbReference>
<protein>
    <submittedName>
        <fullName evidence="9">GerAB/ArcD/ProY family transporter</fullName>
    </submittedName>
</protein>
<feature type="transmembrane region" description="Helical" evidence="8">
    <location>
        <begin position="81"/>
        <end position="101"/>
    </location>
</feature>
<feature type="transmembrane region" description="Helical" evidence="8">
    <location>
        <begin position="41"/>
        <end position="61"/>
    </location>
</feature>
<evidence type="ECO:0000256" key="2">
    <source>
        <dbReference type="ARBA" id="ARBA00007998"/>
    </source>
</evidence>
<evidence type="ECO:0000256" key="1">
    <source>
        <dbReference type="ARBA" id="ARBA00004141"/>
    </source>
</evidence>
<keyword evidence="5 8" id="KW-0812">Transmembrane</keyword>
<dbReference type="GO" id="GO:0009847">
    <property type="term" value="P:spore germination"/>
    <property type="evidence" value="ECO:0007669"/>
    <property type="project" value="InterPro"/>
</dbReference>
<sequence>MMDNGKISPLQLGVAVFMFTLGSTALVMPSIIVSIAKQDAWISILLCITVIIWFVLLWNRLSMRYPNESIVQYSERILGKWLGKMVGVMYVSFFLYLSALVLRNVGDFVTTNVLPQTPTHVVHIIFMLSIMYGAYLGLEVITRSSEVLFPWVIIIFFMTTLMLLKNIDLSNLLPILPDGWLIPVKGIYPFLGFPISELVVFLIIFPFVIQQRKIKRYFTLFAIFATIFGTLIVVISIAVLGVDIAARSIFTVFDVAKEIRVGNFFERVEVLVAIIWIMTIFVKLIFCFYAANLASAQLFKLKNYRITILPYGLFVIALSMLVYHNTAEIRWFTMGAYPLYSLLHGFCIPAILLLISTIRNVK</sequence>
<organism evidence="9 10">
    <name type="scientific">Paenibacillus validus</name>
    <dbReference type="NCBI Taxonomy" id="44253"/>
    <lineage>
        <taxon>Bacteria</taxon>
        <taxon>Bacillati</taxon>
        <taxon>Bacillota</taxon>
        <taxon>Bacilli</taxon>
        <taxon>Bacillales</taxon>
        <taxon>Paenibacillaceae</taxon>
        <taxon>Paenibacillus</taxon>
    </lineage>
</organism>
<proteinExistence type="inferred from homology"/>
<keyword evidence="10" id="KW-1185">Reference proteome</keyword>
<accession>A0A7X2Z7R5</accession>
<keyword evidence="4" id="KW-0309">Germination</keyword>
<dbReference type="Pfam" id="PF03845">
    <property type="entry name" value="Spore_permease"/>
    <property type="match status" value="1"/>
</dbReference>
<dbReference type="AlphaFoldDB" id="A0A7X2Z7R5"/>
<keyword evidence="3" id="KW-0813">Transport</keyword>